<dbReference type="EMBL" id="PNCG01000001">
    <property type="protein sequence ID" value="TMP89022.1"/>
    <property type="molecule type" value="Genomic_DNA"/>
</dbReference>
<dbReference type="InterPro" id="IPR050273">
    <property type="entry name" value="GppA/Ppx_hydrolase"/>
</dbReference>
<dbReference type="GO" id="GO:0006798">
    <property type="term" value="P:polyphosphate catabolic process"/>
    <property type="evidence" value="ECO:0007669"/>
    <property type="project" value="TreeGrafter"/>
</dbReference>
<dbReference type="Pfam" id="PF02541">
    <property type="entry name" value="Ppx-GppA"/>
    <property type="match status" value="1"/>
</dbReference>
<evidence type="ECO:0000313" key="5">
    <source>
        <dbReference type="Proteomes" id="UP000305874"/>
    </source>
</evidence>
<dbReference type="CDD" id="cd24053">
    <property type="entry name" value="ASKHA_NBD_EcPPX-GppA-like"/>
    <property type="match status" value="1"/>
</dbReference>
<dbReference type="STRING" id="151081.TW72_02455"/>
<dbReference type="PANTHER" id="PTHR30005">
    <property type="entry name" value="EXOPOLYPHOSPHATASE"/>
    <property type="match status" value="1"/>
</dbReference>
<accession>A0A5S3Z9U6</accession>
<dbReference type="InterPro" id="IPR043129">
    <property type="entry name" value="ATPase_NBD"/>
</dbReference>
<proteinExistence type="predicted"/>
<evidence type="ECO:0000259" key="2">
    <source>
        <dbReference type="Pfam" id="PF02541"/>
    </source>
</evidence>
<keyword evidence="1" id="KW-0378">Hydrolase</keyword>
<dbReference type="InterPro" id="IPR030673">
    <property type="entry name" value="PyroPPase_GppA_Ppx"/>
</dbReference>
<gene>
    <name evidence="4" type="ORF">CWC05_00325</name>
</gene>
<dbReference type="PIRSF" id="PIRSF001267">
    <property type="entry name" value="Pyrophosphatase_GppA_Ppx"/>
    <property type="match status" value="1"/>
</dbReference>
<comment type="caution">
    <text evidence="4">The sequence shown here is derived from an EMBL/GenBank/DDBJ whole genome shotgun (WGS) entry which is preliminary data.</text>
</comment>
<dbReference type="Gene3D" id="3.30.420.40">
    <property type="match status" value="1"/>
</dbReference>
<dbReference type="Proteomes" id="UP000305874">
    <property type="component" value="Unassembled WGS sequence"/>
</dbReference>
<dbReference type="AlphaFoldDB" id="A0A5S3Z9U6"/>
<evidence type="ECO:0000313" key="4">
    <source>
        <dbReference type="EMBL" id="TMP89022.1"/>
    </source>
</evidence>
<dbReference type="InterPro" id="IPR048950">
    <property type="entry name" value="Ppx_GppA_C"/>
</dbReference>
<dbReference type="SUPFAM" id="SSF53067">
    <property type="entry name" value="Actin-like ATPase domain"/>
    <property type="match status" value="2"/>
</dbReference>
<dbReference type="InterPro" id="IPR003695">
    <property type="entry name" value="Ppx_GppA_N"/>
</dbReference>
<sequence>MLLAREVDGRLEVLHKEKQRVYLAAGLDNNDCLSDEAIERAVSVLRQFARTLIDFPAANVKVVATYTLRRARNIKSFMRRARSVFPFHIDVISGQEEARLIYQGVAQHVHHEGLRLVIDIGGGSTELAIGEHHQHLRLSSRNMGCVSYSQQFFADGRISKKRFKRAIVKAEQELESIANSFTQLGWQHVLATSGTAKMLSALCHQGDLTQPLTQSALATLIEASCDSGHIERLEFAELSEERRPTFCGGLAILYAVMTFFDIDALTYCDFSLREGILYELTELHAHKDIRVATIANISTRYVVDSEHAANVSATLQWLFPHIEQPWQLTHEDDLPVLLWAAQLHEVGLSINSSGLHKHSAYIIANSQLPGFTQEQQQLLACLIRFYRKKIKLKALPEFIALPSLTLKRMIALFRLAVLMNQKRQAKQKPDYKISAESRALTLQLGKQWLSDNTLLAADLEAEQQQWKKLGLDLHVF</sequence>
<organism evidence="4 5">
    <name type="scientific">Pseudoalteromonas ruthenica</name>
    <dbReference type="NCBI Taxonomy" id="151081"/>
    <lineage>
        <taxon>Bacteria</taxon>
        <taxon>Pseudomonadati</taxon>
        <taxon>Pseudomonadota</taxon>
        <taxon>Gammaproteobacteria</taxon>
        <taxon>Alteromonadales</taxon>
        <taxon>Pseudoalteromonadaceae</taxon>
        <taxon>Pseudoalteromonas</taxon>
    </lineage>
</organism>
<name>A0A5S3Z9U6_9GAMM</name>
<dbReference type="Pfam" id="PF21447">
    <property type="entry name" value="Ppx-GppA_III"/>
    <property type="match status" value="1"/>
</dbReference>
<dbReference type="GO" id="GO:0004309">
    <property type="term" value="F:exopolyphosphatase activity"/>
    <property type="evidence" value="ECO:0007669"/>
    <property type="project" value="TreeGrafter"/>
</dbReference>
<evidence type="ECO:0000259" key="3">
    <source>
        <dbReference type="Pfam" id="PF21447"/>
    </source>
</evidence>
<protein>
    <submittedName>
        <fullName evidence="4">Exopolyphosphatase</fullName>
    </submittedName>
</protein>
<reference evidence="5" key="2">
    <citation type="submission" date="2019-06" db="EMBL/GenBank/DDBJ databases">
        <title>Co-occurence of chitin degradation, pigmentation and bioactivity in marine Pseudoalteromonas.</title>
        <authorList>
            <person name="Sonnenschein E.C."/>
            <person name="Bech P.K."/>
        </authorList>
    </citation>
    <scope>NUCLEOTIDE SEQUENCE [LARGE SCALE GENOMIC DNA]</scope>
    <source>
        <strain evidence="5">S2897</strain>
    </source>
</reference>
<feature type="domain" description="Ppx/GppA phosphatase N-terminal" evidence="2">
    <location>
        <begin position="4"/>
        <end position="282"/>
    </location>
</feature>
<dbReference type="Gene3D" id="3.30.420.150">
    <property type="entry name" value="Exopolyphosphatase. Domain 2"/>
    <property type="match status" value="1"/>
</dbReference>
<dbReference type="SUPFAM" id="SSF109604">
    <property type="entry name" value="HD-domain/PDEase-like"/>
    <property type="match status" value="1"/>
</dbReference>
<dbReference type="Gene3D" id="1.10.3210.10">
    <property type="entry name" value="Hypothetical protein af1432"/>
    <property type="match status" value="1"/>
</dbReference>
<evidence type="ECO:0000256" key="1">
    <source>
        <dbReference type="ARBA" id="ARBA00022801"/>
    </source>
</evidence>
<feature type="domain" description="Ppx/GppA phosphatase C-terminal" evidence="3">
    <location>
        <begin position="289"/>
        <end position="463"/>
    </location>
</feature>
<reference evidence="4 5" key="1">
    <citation type="submission" date="2017-12" db="EMBL/GenBank/DDBJ databases">
        <authorList>
            <person name="Paulsen S."/>
            <person name="Gram L.K."/>
        </authorList>
    </citation>
    <scope>NUCLEOTIDE SEQUENCE [LARGE SCALE GENOMIC DNA]</scope>
    <source>
        <strain evidence="4 5">S2897</strain>
    </source>
</reference>
<dbReference type="PANTHER" id="PTHR30005:SF14">
    <property type="entry name" value="EXOPOLYPHOSPHATASE"/>
    <property type="match status" value="1"/>
</dbReference>